<evidence type="ECO:0000256" key="1">
    <source>
        <dbReference type="ARBA" id="ARBA00006484"/>
    </source>
</evidence>
<dbReference type="EMBL" id="KB822703">
    <property type="protein sequence ID" value="ETI26177.1"/>
    <property type="molecule type" value="Genomic_DNA"/>
</dbReference>
<accession>V9DJQ6</accession>
<keyword evidence="2" id="KW-0521">NADP</keyword>
<dbReference type="Pfam" id="PF00106">
    <property type="entry name" value="adh_short"/>
    <property type="match status" value="1"/>
</dbReference>
<dbReference type="GO" id="GO:0006633">
    <property type="term" value="P:fatty acid biosynthetic process"/>
    <property type="evidence" value="ECO:0007669"/>
    <property type="project" value="TreeGrafter"/>
</dbReference>
<dbReference type="PANTHER" id="PTHR42760:SF122">
    <property type="entry name" value="NAD(P)-BINDING PROTEIN"/>
    <property type="match status" value="1"/>
</dbReference>
<dbReference type="PANTHER" id="PTHR42760">
    <property type="entry name" value="SHORT-CHAIN DEHYDROGENASES/REDUCTASES FAMILY MEMBER"/>
    <property type="match status" value="1"/>
</dbReference>
<dbReference type="InterPro" id="IPR002347">
    <property type="entry name" value="SDR_fam"/>
</dbReference>
<gene>
    <name evidence="3" type="ORF">G647_02954</name>
</gene>
<dbReference type="Gene3D" id="3.40.50.720">
    <property type="entry name" value="NAD(P)-binding Rossmann-like Domain"/>
    <property type="match status" value="1"/>
</dbReference>
<dbReference type="GO" id="GO:0048038">
    <property type="term" value="F:quinone binding"/>
    <property type="evidence" value="ECO:0007669"/>
    <property type="project" value="TreeGrafter"/>
</dbReference>
<protein>
    <submittedName>
        <fullName evidence="3">Uncharacterized protein</fullName>
    </submittedName>
</protein>
<dbReference type="OrthoDB" id="1933717at2759"/>
<dbReference type="InterPro" id="IPR036291">
    <property type="entry name" value="NAD(P)-bd_dom_sf"/>
</dbReference>
<sequence length="294" mass="30891">MGAANAPPFPAPVKGWHADTYPGIDPSRPELSLKGKSAIVSGGGGTIGFATVEALATAGVSFIGIVGRTQKTLDETTSKLKGQYPGTKIVSATGDISSFSSLEAAFKQIREQAVNPVDILVHNAGHLASPGPIATTDPKEWWTSFEVNILGAFNSIRAFLPVAPANATIVNMSTGVAHVPTTLVSGLSAYSSSKLAALRIFDFLQDEHPEMHIVNMHPGVIMSDLNSKHGASTPTDTPELAASFVVWLCSPEAKFLKGKLAWANWDVDNLKAKAAEIQNSPSLTMALTGWSSLS</sequence>
<dbReference type="InterPro" id="IPR020904">
    <property type="entry name" value="Sc_DH/Rdtase_CS"/>
</dbReference>
<dbReference type="VEuPathDB" id="FungiDB:G647_02954"/>
<comment type="similarity">
    <text evidence="1">Belongs to the short-chain dehydrogenases/reductases (SDR) family.</text>
</comment>
<evidence type="ECO:0000313" key="3">
    <source>
        <dbReference type="EMBL" id="ETI26177.1"/>
    </source>
</evidence>
<dbReference type="PROSITE" id="PS00061">
    <property type="entry name" value="ADH_SHORT"/>
    <property type="match status" value="1"/>
</dbReference>
<proteinExistence type="inferred from homology"/>
<dbReference type="GO" id="GO:0016616">
    <property type="term" value="F:oxidoreductase activity, acting on the CH-OH group of donors, NAD or NADP as acceptor"/>
    <property type="evidence" value="ECO:0007669"/>
    <property type="project" value="TreeGrafter"/>
</dbReference>
<dbReference type="HOGENOM" id="CLU_010194_8_2_1"/>
<name>V9DJQ6_9EURO</name>
<dbReference type="PRINTS" id="PR00081">
    <property type="entry name" value="GDHRDH"/>
</dbReference>
<dbReference type="Proteomes" id="UP000030678">
    <property type="component" value="Unassembled WGS sequence"/>
</dbReference>
<evidence type="ECO:0000256" key="2">
    <source>
        <dbReference type="ARBA" id="ARBA00022857"/>
    </source>
</evidence>
<organism evidence="3 4">
    <name type="scientific">Cladophialophora carrionii CBS 160.54</name>
    <dbReference type="NCBI Taxonomy" id="1279043"/>
    <lineage>
        <taxon>Eukaryota</taxon>
        <taxon>Fungi</taxon>
        <taxon>Dikarya</taxon>
        <taxon>Ascomycota</taxon>
        <taxon>Pezizomycotina</taxon>
        <taxon>Eurotiomycetes</taxon>
        <taxon>Chaetothyriomycetidae</taxon>
        <taxon>Chaetothyriales</taxon>
        <taxon>Herpotrichiellaceae</taxon>
        <taxon>Cladophialophora</taxon>
    </lineage>
</organism>
<dbReference type="GeneID" id="19981447"/>
<dbReference type="CDD" id="cd05233">
    <property type="entry name" value="SDR_c"/>
    <property type="match status" value="1"/>
</dbReference>
<dbReference type="SUPFAM" id="SSF51735">
    <property type="entry name" value="NAD(P)-binding Rossmann-fold domains"/>
    <property type="match status" value="1"/>
</dbReference>
<evidence type="ECO:0000313" key="4">
    <source>
        <dbReference type="Proteomes" id="UP000030678"/>
    </source>
</evidence>
<dbReference type="RefSeq" id="XP_008725522.1">
    <property type="nucleotide sequence ID" value="XM_008727300.1"/>
</dbReference>
<reference evidence="3 4" key="1">
    <citation type="submission" date="2013-03" db="EMBL/GenBank/DDBJ databases">
        <title>The Genome Sequence of Cladophialophora carrionii CBS 160.54.</title>
        <authorList>
            <consortium name="The Broad Institute Genomics Platform"/>
            <person name="Cuomo C."/>
            <person name="de Hoog S."/>
            <person name="Gorbushina A."/>
            <person name="Walker B."/>
            <person name="Young S.K."/>
            <person name="Zeng Q."/>
            <person name="Gargeya S."/>
            <person name="Fitzgerald M."/>
            <person name="Haas B."/>
            <person name="Abouelleil A."/>
            <person name="Allen A.W."/>
            <person name="Alvarado L."/>
            <person name="Arachchi H.M."/>
            <person name="Berlin A.M."/>
            <person name="Chapman S.B."/>
            <person name="Gainer-Dewar J."/>
            <person name="Goldberg J."/>
            <person name="Griggs A."/>
            <person name="Gujja S."/>
            <person name="Hansen M."/>
            <person name="Howarth C."/>
            <person name="Imamovic A."/>
            <person name="Ireland A."/>
            <person name="Larimer J."/>
            <person name="McCowan C."/>
            <person name="Murphy C."/>
            <person name="Pearson M."/>
            <person name="Poon T.W."/>
            <person name="Priest M."/>
            <person name="Roberts A."/>
            <person name="Saif S."/>
            <person name="Shea T."/>
            <person name="Sisk P."/>
            <person name="Sykes S."/>
            <person name="Wortman J."/>
            <person name="Nusbaum C."/>
            <person name="Birren B."/>
        </authorList>
    </citation>
    <scope>NUCLEOTIDE SEQUENCE [LARGE SCALE GENOMIC DNA]</scope>
    <source>
        <strain evidence="3 4">CBS 160.54</strain>
    </source>
</reference>
<dbReference type="AlphaFoldDB" id="V9DJQ6"/>